<protein>
    <recommendedName>
        <fullName evidence="4">YGGT family protein</fullName>
    </recommendedName>
</protein>
<sequence>MAQHAESDERPRRSAGEARAQVLGVVAGVVRWVGLAFALVLVIHVILTVGSANPANGITSFFADVADPVALGFKDLFTPADHKLSVLVNYGIAALFWLIVSAVLARVIRRFA</sequence>
<dbReference type="AlphaFoldDB" id="A0A4R2K3I0"/>
<evidence type="ECO:0000256" key="1">
    <source>
        <dbReference type="SAM" id="Phobius"/>
    </source>
</evidence>
<proteinExistence type="predicted"/>
<feature type="transmembrane region" description="Helical" evidence="1">
    <location>
        <begin position="87"/>
        <end position="108"/>
    </location>
</feature>
<feature type="transmembrane region" description="Helical" evidence="1">
    <location>
        <begin position="21"/>
        <end position="47"/>
    </location>
</feature>
<dbReference type="Proteomes" id="UP000295680">
    <property type="component" value="Unassembled WGS sequence"/>
</dbReference>
<organism evidence="2 3">
    <name type="scientific">Actinocrispum wychmicini</name>
    <dbReference type="NCBI Taxonomy" id="1213861"/>
    <lineage>
        <taxon>Bacteria</taxon>
        <taxon>Bacillati</taxon>
        <taxon>Actinomycetota</taxon>
        <taxon>Actinomycetes</taxon>
        <taxon>Pseudonocardiales</taxon>
        <taxon>Pseudonocardiaceae</taxon>
        <taxon>Actinocrispum</taxon>
    </lineage>
</organism>
<keyword evidence="1" id="KW-0812">Transmembrane</keyword>
<gene>
    <name evidence="2" type="ORF">EV192_101124</name>
</gene>
<evidence type="ECO:0008006" key="4">
    <source>
        <dbReference type="Google" id="ProtNLM"/>
    </source>
</evidence>
<reference evidence="2 3" key="1">
    <citation type="submission" date="2019-03" db="EMBL/GenBank/DDBJ databases">
        <title>Genomic Encyclopedia of Type Strains, Phase IV (KMG-IV): sequencing the most valuable type-strain genomes for metagenomic binning, comparative biology and taxonomic classification.</title>
        <authorList>
            <person name="Goeker M."/>
        </authorList>
    </citation>
    <scope>NUCLEOTIDE SEQUENCE [LARGE SCALE GENOMIC DNA]</scope>
    <source>
        <strain evidence="2 3">DSM 45934</strain>
    </source>
</reference>
<evidence type="ECO:0000313" key="2">
    <source>
        <dbReference type="EMBL" id="TCO64356.1"/>
    </source>
</evidence>
<accession>A0A4R2K3I0</accession>
<evidence type="ECO:0000313" key="3">
    <source>
        <dbReference type="Proteomes" id="UP000295680"/>
    </source>
</evidence>
<keyword evidence="3" id="KW-1185">Reference proteome</keyword>
<dbReference type="EMBL" id="SLWS01000001">
    <property type="protein sequence ID" value="TCO64356.1"/>
    <property type="molecule type" value="Genomic_DNA"/>
</dbReference>
<name>A0A4R2K3I0_9PSEU</name>
<dbReference type="RefSeq" id="WP_132110061.1">
    <property type="nucleotide sequence ID" value="NZ_SLWS01000001.1"/>
</dbReference>
<dbReference type="OrthoDB" id="5192539at2"/>
<keyword evidence="1" id="KW-1133">Transmembrane helix</keyword>
<keyword evidence="1" id="KW-0472">Membrane</keyword>
<comment type="caution">
    <text evidence="2">The sequence shown here is derived from an EMBL/GenBank/DDBJ whole genome shotgun (WGS) entry which is preliminary data.</text>
</comment>